<feature type="transmembrane region" description="Helical" evidence="8">
    <location>
        <begin position="247"/>
        <end position="272"/>
    </location>
</feature>
<dbReference type="SUPFAM" id="SSF81345">
    <property type="entry name" value="ABC transporter involved in vitamin B12 uptake, BtuC"/>
    <property type="match status" value="1"/>
</dbReference>
<keyword evidence="10" id="KW-1185">Reference proteome</keyword>
<dbReference type="GO" id="GO:0005886">
    <property type="term" value="C:plasma membrane"/>
    <property type="evidence" value="ECO:0007669"/>
    <property type="project" value="UniProtKB-SubCell"/>
</dbReference>
<dbReference type="InterPro" id="IPR000522">
    <property type="entry name" value="ABC_transptr_permease_BtuC"/>
</dbReference>
<dbReference type="OrthoDB" id="4455417at2"/>
<dbReference type="EMBL" id="VFPN01000002">
    <property type="protein sequence ID" value="TQM63620.1"/>
    <property type="molecule type" value="Genomic_DNA"/>
</dbReference>
<dbReference type="CDD" id="cd06550">
    <property type="entry name" value="TM_ABC_iron-siderophores_like"/>
    <property type="match status" value="1"/>
</dbReference>
<evidence type="ECO:0000256" key="7">
    <source>
        <dbReference type="ARBA" id="ARBA00023136"/>
    </source>
</evidence>
<feature type="transmembrane region" description="Helical" evidence="8">
    <location>
        <begin position="312"/>
        <end position="334"/>
    </location>
</feature>
<reference evidence="9 10" key="1">
    <citation type="submission" date="2019-06" db="EMBL/GenBank/DDBJ databases">
        <title>Sequencing the genomes of 1000 actinobacteria strains.</title>
        <authorList>
            <person name="Klenk H.-P."/>
        </authorList>
    </citation>
    <scope>NUCLEOTIDE SEQUENCE [LARGE SCALE GENOMIC DNA]</scope>
    <source>
        <strain evidence="9 10">DSM 18031</strain>
    </source>
</reference>
<dbReference type="Pfam" id="PF01032">
    <property type="entry name" value="FecCD"/>
    <property type="match status" value="1"/>
</dbReference>
<evidence type="ECO:0000256" key="1">
    <source>
        <dbReference type="ARBA" id="ARBA00004651"/>
    </source>
</evidence>
<dbReference type="PANTHER" id="PTHR30472">
    <property type="entry name" value="FERRIC ENTEROBACTIN TRANSPORT SYSTEM PERMEASE PROTEIN"/>
    <property type="match status" value="1"/>
</dbReference>
<dbReference type="RefSeq" id="WP_141917788.1">
    <property type="nucleotide sequence ID" value="NZ_BAAAYS010000028.1"/>
</dbReference>
<comment type="caution">
    <text evidence="9">The sequence shown here is derived from an EMBL/GenBank/DDBJ whole genome shotgun (WGS) entry which is preliminary data.</text>
</comment>
<feature type="transmembrane region" description="Helical" evidence="8">
    <location>
        <begin position="115"/>
        <end position="145"/>
    </location>
</feature>
<evidence type="ECO:0000256" key="3">
    <source>
        <dbReference type="ARBA" id="ARBA00022448"/>
    </source>
</evidence>
<feature type="transmembrane region" description="Helical" evidence="8">
    <location>
        <begin position="73"/>
        <end position="94"/>
    </location>
</feature>
<comment type="similarity">
    <text evidence="2">Belongs to the binding-protein-dependent transport system permease family. FecCD subfamily.</text>
</comment>
<dbReference type="GO" id="GO:0022857">
    <property type="term" value="F:transmembrane transporter activity"/>
    <property type="evidence" value="ECO:0007669"/>
    <property type="project" value="InterPro"/>
</dbReference>
<dbReference type="Gene3D" id="1.10.3470.10">
    <property type="entry name" value="ABC transporter involved in vitamin B12 uptake, BtuC"/>
    <property type="match status" value="1"/>
</dbReference>
<evidence type="ECO:0000313" key="10">
    <source>
        <dbReference type="Proteomes" id="UP000318331"/>
    </source>
</evidence>
<comment type="subcellular location">
    <subcellularLocation>
        <location evidence="1">Cell membrane</location>
        <topology evidence="1">Multi-pass membrane protein</topology>
    </subcellularLocation>
</comment>
<evidence type="ECO:0000256" key="6">
    <source>
        <dbReference type="ARBA" id="ARBA00022989"/>
    </source>
</evidence>
<dbReference type="GO" id="GO:0033214">
    <property type="term" value="P:siderophore-iron import into cell"/>
    <property type="evidence" value="ECO:0007669"/>
    <property type="project" value="TreeGrafter"/>
</dbReference>
<name>A0A543HZC9_9MICO</name>
<dbReference type="AlphaFoldDB" id="A0A543HZC9"/>
<proteinExistence type="inferred from homology"/>
<dbReference type="Proteomes" id="UP000318331">
    <property type="component" value="Unassembled WGS sequence"/>
</dbReference>
<feature type="transmembrane region" description="Helical" evidence="8">
    <location>
        <begin position="203"/>
        <end position="221"/>
    </location>
</feature>
<evidence type="ECO:0000256" key="2">
    <source>
        <dbReference type="ARBA" id="ARBA00007935"/>
    </source>
</evidence>
<organism evidence="9 10">
    <name type="scientific">Klugiella xanthotipulae</name>
    <dbReference type="NCBI Taxonomy" id="244735"/>
    <lineage>
        <taxon>Bacteria</taxon>
        <taxon>Bacillati</taxon>
        <taxon>Actinomycetota</taxon>
        <taxon>Actinomycetes</taxon>
        <taxon>Micrococcales</taxon>
        <taxon>Microbacteriaceae</taxon>
        <taxon>Klugiella</taxon>
    </lineage>
</organism>
<keyword evidence="4" id="KW-1003">Cell membrane</keyword>
<keyword evidence="6 8" id="KW-1133">Transmembrane helix</keyword>
<gene>
    <name evidence="9" type="ORF">FB466_1890</name>
</gene>
<evidence type="ECO:0000256" key="5">
    <source>
        <dbReference type="ARBA" id="ARBA00022692"/>
    </source>
</evidence>
<protein>
    <submittedName>
        <fullName evidence="9">Iron complex transport system permease protein</fullName>
    </submittedName>
</protein>
<keyword evidence="3" id="KW-0813">Transport</keyword>
<sequence length="342" mass="34506">MTSAHLIRAARHRRGSRELRVVGILTAAVLALAALTLSLGDYGLNPAEVLNTLIGRGDTGSEFVILQLRLPGLTLAVLAGACLALSGALFQTLLGNPLASPDIMGITGGASVAAVYTTLILGLTGVLVSVSAFIGAVVIAGLILLLSRDQNGTGYRFVLTGVGIAFMCTGVIGFLLTRAQARDAQAALVWVVGSIGTARWRDILVLALGLAVLLPLILLLTPRLRVLQLGHLSATGLGVRVTGTRTLVLVVAVALAAVATAAVGPVPFVALCSAPIARRVVGTGALSLAASAGVGAVLMLVANLIAQNIIPTAHVPVGIVTGAVGAPYLLWLLATSSTGAKA</sequence>
<dbReference type="PANTHER" id="PTHR30472:SF24">
    <property type="entry name" value="FERRIC ENTEROBACTIN TRANSPORT SYSTEM PERMEASE PROTEIN FEPG"/>
    <property type="match status" value="1"/>
</dbReference>
<keyword evidence="7 8" id="KW-0472">Membrane</keyword>
<feature type="transmembrane region" description="Helical" evidence="8">
    <location>
        <begin position="157"/>
        <end position="176"/>
    </location>
</feature>
<evidence type="ECO:0000256" key="4">
    <source>
        <dbReference type="ARBA" id="ARBA00022475"/>
    </source>
</evidence>
<evidence type="ECO:0000313" key="9">
    <source>
        <dbReference type="EMBL" id="TQM63620.1"/>
    </source>
</evidence>
<accession>A0A543HZC9</accession>
<keyword evidence="5 8" id="KW-0812">Transmembrane</keyword>
<feature type="transmembrane region" description="Helical" evidence="8">
    <location>
        <begin position="284"/>
        <end position="306"/>
    </location>
</feature>
<evidence type="ECO:0000256" key="8">
    <source>
        <dbReference type="SAM" id="Phobius"/>
    </source>
</evidence>
<feature type="transmembrane region" description="Helical" evidence="8">
    <location>
        <begin position="21"/>
        <end position="40"/>
    </location>
</feature>
<dbReference type="InterPro" id="IPR037294">
    <property type="entry name" value="ABC_BtuC-like"/>
</dbReference>